<feature type="domain" description="SH3b" evidence="3">
    <location>
        <begin position="103"/>
        <end position="167"/>
    </location>
</feature>
<reference evidence="5" key="1">
    <citation type="journal article" date="2019" name="Int. J. Syst. Evol. Microbiol.">
        <title>The Global Catalogue of Microorganisms (GCM) 10K type strain sequencing project: providing services to taxonomists for standard genome sequencing and annotation.</title>
        <authorList>
            <consortium name="The Broad Institute Genomics Platform"/>
            <consortium name="The Broad Institute Genome Sequencing Center for Infectious Disease"/>
            <person name="Wu L."/>
            <person name="Ma J."/>
        </authorList>
    </citation>
    <scope>NUCLEOTIDE SEQUENCE [LARGE SCALE GENOMIC DNA]</scope>
    <source>
        <strain evidence="5">CGMCC 1.15474</strain>
    </source>
</reference>
<dbReference type="Pfam" id="PF08239">
    <property type="entry name" value="SH3_3"/>
    <property type="match status" value="4"/>
</dbReference>
<keyword evidence="2" id="KW-0961">Cell wall biogenesis/degradation</keyword>
<dbReference type="InterPro" id="IPR003646">
    <property type="entry name" value="SH3-like_bac-type"/>
</dbReference>
<dbReference type="InterPro" id="IPR050695">
    <property type="entry name" value="N-acetylmuramoyl_amidase_3"/>
</dbReference>
<organism evidence="4 5">
    <name type="scientific">Metabacillus endolithicus</name>
    <dbReference type="NCBI Taxonomy" id="1535204"/>
    <lineage>
        <taxon>Bacteria</taxon>
        <taxon>Bacillati</taxon>
        <taxon>Bacillota</taxon>
        <taxon>Bacilli</taxon>
        <taxon>Bacillales</taxon>
        <taxon>Bacillaceae</taxon>
        <taxon>Metabacillus</taxon>
    </lineage>
</organism>
<sequence>MIRKNRTNMICFILLFTAFLLNSSVIKAENKHVIINVEQDYVRSGAGLTYSVIAKVKKGQTFNVLEKKRNWFKIKLSPTSSGWIPSWFTIKENTDSKLANKKTTNYEVISLASGLRIRSGPGLSFDMIGSFEYGKTAIYLDKSGEWTQILYSGKTGWVSNSYIEKTNRTSTRMAKGIVTAPILSIRDKGTFTGKVLSSLPKNTEVMILQEKNNWYKISFKNKTGWVAGWFIKKTADTHFDTDLSKSDQTVKIIFDGTNIRSGTSTQNTIVKRVNLGDTFQILETDGDWYKIALDDRKSGYVAGWVVETSGVTDPIRRPGAAQYVKGKTIVIDPGHGGQDGGAVGNGGTLEKNLTLTTAKLVYDKLKSAGANVFITRSTDTYISLNSRVSTSHYRNAEAFISLHYDSAVDPNASGTSAYFYHSLKDAPLAFRLNKELAQQTRLNDRGVKFGNFHVLRENHSPAVLLELGFLSNRTEELTINSTSYQEHASQGIFNGIAYYFK</sequence>
<feature type="domain" description="SH3b" evidence="3">
    <location>
        <begin position="28"/>
        <end position="93"/>
    </location>
</feature>
<keyword evidence="1 4" id="KW-0378">Hydrolase</keyword>
<name>A0ABW5BUV7_9BACI</name>
<dbReference type="Pfam" id="PF01520">
    <property type="entry name" value="Amidase_3"/>
    <property type="match status" value="1"/>
</dbReference>
<dbReference type="Gene3D" id="2.30.30.40">
    <property type="entry name" value="SH3 Domains"/>
    <property type="match status" value="4"/>
</dbReference>
<dbReference type="SMART" id="SM00646">
    <property type="entry name" value="Ami_3"/>
    <property type="match status" value="1"/>
</dbReference>
<proteinExistence type="predicted"/>
<dbReference type="GO" id="GO:0008745">
    <property type="term" value="F:N-acetylmuramoyl-L-alanine amidase activity"/>
    <property type="evidence" value="ECO:0007669"/>
    <property type="project" value="UniProtKB-EC"/>
</dbReference>
<evidence type="ECO:0000259" key="3">
    <source>
        <dbReference type="PROSITE" id="PS51781"/>
    </source>
</evidence>
<dbReference type="PIRSF" id="PIRSF037846">
    <property type="entry name" value="Autolysin_YrvJ_prd"/>
    <property type="match status" value="1"/>
</dbReference>
<dbReference type="EC" id="3.5.1.28" evidence="4"/>
<dbReference type="InterPro" id="IPR002508">
    <property type="entry name" value="MurNAc-LAA_cat"/>
</dbReference>
<protein>
    <submittedName>
        <fullName evidence="4">N-acetylmuramoyl-L-alanine amidase</fullName>
        <ecNumber evidence="4">3.5.1.28</ecNumber>
    </submittedName>
</protein>
<dbReference type="PROSITE" id="PS51781">
    <property type="entry name" value="SH3B"/>
    <property type="match status" value="4"/>
</dbReference>
<evidence type="ECO:0000256" key="1">
    <source>
        <dbReference type="ARBA" id="ARBA00022801"/>
    </source>
</evidence>
<dbReference type="Gene3D" id="3.40.630.40">
    <property type="entry name" value="Zn-dependent exopeptidases"/>
    <property type="match status" value="1"/>
</dbReference>
<dbReference type="RefSeq" id="WP_247344716.1">
    <property type="nucleotide sequence ID" value="NZ_CP095550.1"/>
</dbReference>
<keyword evidence="5" id="KW-1185">Reference proteome</keyword>
<dbReference type="PANTHER" id="PTHR30404:SF0">
    <property type="entry name" value="N-ACETYLMURAMOYL-L-ALANINE AMIDASE AMIC"/>
    <property type="match status" value="1"/>
</dbReference>
<evidence type="ECO:0000313" key="5">
    <source>
        <dbReference type="Proteomes" id="UP001597318"/>
    </source>
</evidence>
<evidence type="ECO:0000256" key="2">
    <source>
        <dbReference type="ARBA" id="ARBA00023316"/>
    </source>
</evidence>
<dbReference type="SUPFAM" id="SSF53187">
    <property type="entry name" value="Zn-dependent exopeptidases"/>
    <property type="match status" value="1"/>
</dbReference>
<feature type="domain" description="SH3b" evidence="3">
    <location>
        <begin position="245"/>
        <end position="309"/>
    </location>
</feature>
<gene>
    <name evidence="4" type="ORF">ACFSKK_09140</name>
</gene>
<comment type="caution">
    <text evidence="4">The sequence shown here is derived from an EMBL/GenBank/DDBJ whole genome shotgun (WGS) entry which is preliminary data.</text>
</comment>
<feature type="domain" description="SH3b" evidence="3">
    <location>
        <begin position="173"/>
        <end position="235"/>
    </location>
</feature>
<dbReference type="InterPro" id="IPR017293">
    <property type="entry name" value="N-acetylmuramoyl-L-ala_amidase"/>
</dbReference>
<accession>A0ABW5BUV7</accession>
<dbReference type="CDD" id="cd02696">
    <property type="entry name" value="MurNAc-LAA"/>
    <property type="match status" value="1"/>
</dbReference>
<dbReference type="PANTHER" id="PTHR30404">
    <property type="entry name" value="N-ACETYLMURAMOYL-L-ALANINE AMIDASE"/>
    <property type="match status" value="1"/>
</dbReference>
<dbReference type="SMART" id="SM00287">
    <property type="entry name" value="SH3b"/>
    <property type="match status" value="4"/>
</dbReference>
<dbReference type="Proteomes" id="UP001597318">
    <property type="component" value="Unassembled WGS sequence"/>
</dbReference>
<dbReference type="EMBL" id="JBHUIK010000002">
    <property type="protein sequence ID" value="MFD2213842.1"/>
    <property type="molecule type" value="Genomic_DNA"/>
</dbReference>
<evidence type="ECO:0000313" key="4">
    <source>
        <dbReference type="EMBL" id="MFD2213842.1"/>
    </source>
</evidence>